<dbReference type="PANTHER" id="PTHR24291:SF50">
    <property type="entry name" value="BIFUNCTIONAL ALBAFLAVENONE MONOOXYGENASE_TERPENE SYNTHASE"/>
    <property type="match status" value="1"/>
</dbReference>
<keyword evidence="3 7" id="KW-0479">Metal-binding</keyword>
<proteinExistence type="inferred from homology"/>
<evidence type="ECO:0000256" key="2">
    <source>
        <dbReference type="ARBA" id="ARBA00022617"/>
    </source>
</evidence>
<dbReference type="InterPro" id="IPR050196">
    <property type="entry name" value="Cytochrome_P450_Monoox"/>
</dbReference>
<dbReference type="PROSITE" id="PS00086">
    <property type="entry name" value="CYTOCHROME_P450"/>
    <property type="match status" value="1"/>
</dbReference>
<dbReference type="RefSeq" id="WP_104522098.1">
    <property type="nucleotide sequence ID" value="NZ_NHRY01000260.1"/>
</dbReference>
<evidence type="ECO:0000256" key="4">
    <source>
        <dbReference type="ARBA" id="ARBA00023002"/>
    </source>
</evidence>
<dbReference type="Proteomes" id="UP000239724">
    <property type="component" value="Unassembled WGS sequence"/>
</dbReference>
<dbReference type="GO" id="GO:0004497">
    <property type="term" value="F:monooxygenase activity"/>
    <property type="evidence" value="ECO:0007669"/>
    <property type="project" value="UniProtKB-KW"/>
</dbReference>
<keyword evidence="10" id="KW-1185">Reference proteome</keyword>
<dbReference type="InterPro" id="IPR017972">
    <property type="entry name" value="Cyt_P450_CS"/>
</dbReference>
<keyword evidence="2 7" id="KW-0349">Heme</keyword>
<feature type="binding site" description="axial binding residue" evidence="7">
    <location>
        <position position="404"/>
    </location>
    <ligand>
        <name>heme</name>
        <dbReference type="ChEBI" id="CHEBI:30413"/>
    </ligand>
    <ligandPart>
        <name>Fe</name>
        <dbReference type="ChEBI" id="CHEBI:18248"/>
    </ligandPart>
</feature>
<protein>
    <recommendedName>
        <fullName evidence="11">Cytochrome P450</fullName>
    </recommendedName>
</protein>
<comment type="caution">
    <text evidence="9">The sequence shown here is derived from an EMBL/GenBank/DDBJ whole genome shotgun (WGS) entry which is preliminary data.</text>
</comment>
<evidence type="ECO:0000256" key="3">
    <source>
        <dbReference type="ARBA" id="ARBA00022723"/>
    </source>
</evidence>
<dbReference type="SUPFAM" id="SSF48264">
    <property type="entry name" value="Cytochrome P450"/>
    <property type="match status" value="1"/>
</dbReference>
<evidence type="ECO:0000256" key="6">
    <source>
        <dbReference type="ARBA" id="ARBA00023033"/>
    </source>
</evidence>
<reference evidence="9 10" key="1">
    <citation type="journal article" date="2018" name="Arch. Microbiol.">
        <title>New insights into the metabolic potential of the phototrophic purple bacterium Rhodopila globiformis DSM 161(T) from its draft genome sequence and evidence for a vanadium-dependent nitrogenase.</title>
        <authorList>
            <person name="Imhoff J.F."/>
            <person name="Rahn T."/>
            <person name="Kunzel S."/>
            <person name="Neulinger S.C."/>
        </authorList>
    </citation>
    <scope>NUCLEOTIDE SEQUENCE [LARGE SCALE GENOMIC DNA]</scope>
    <source>
        <strain evidence="9 10">DSM 161</strain>
    </source>
</reference>
<evidence type="ECO:0000313" key="10">
    <source>
        <dbReference type="Proteomes" id="UP000239724"/>
    </source>
</evidence>
<dbReference type="AlphaFoldDB" id="A0A2S6MYE4"/>
<dbReference type="GO" id="GO:0020037">
    <property type="term" value="F:heme binding"/>
    <property type="evidence" value="ECO:0007669"/>
    <property type="project" value="InterPro"/>
</dbReference>
<gene>
    <name evidence="9" type="ORF">CCS01_27875</name>
</gene>
<evidence type="ECO:0008006" key="11">
    <source>
        <dbReference type="Google" id="ProtNLM"/>
    </source>
</evidence>
<dbReference type="InterPro" id="IPR001128">
    <property type="entry name" value="Cyt_P450"/>
</dbReference>
<dbReference type="InterPro" id="IPR036396">
    <property type="entry name" value="Cyt_P450_sf"/>
</dbReference>
<accession>A0A2S6MYE4</accession>
<keyword evidence="4 8" id="KW-0560">Oxidoreductase</keyword>
<dbReference type="PRINTS" id="PR00463">
    <property type="entry name" value="EP450I"/>
</dbReference>
<evidence type="ECO:0000313" key="9">
    <source>
        <dbReference type="EMBL" id="PPQ27369.1"/>
    </source>
</evidence>
<dbReference type="PANTHER" id="PTHR24291">
    <property type="entry name" value="CYTOCHROME P450 FAMILY 4"/>
    <property type="match status" value="1"/>
</dbReference>
<dbReference type="OrthoDB" id="9764248at2"/>
<dbReference type="InterPro" id="IPR002401">
    <property type="entry name" value="Cyt_P450_E_grp-I"/>
</dbReference>
<dbReference type="Pfam" id="PF00067">
    <property type="entry name" value="p450"/>
    <property type="match status" value="1"/>
</dbReference>
<comment type="similarity">
    <text evidence="1 8">Belongs to the cytochrome P450 family.</text>
</comment>
<dbReference type="Gene3D" id="1.10.630.10">
    <property type="entry name" value="Cytochrome P450"/>
    <property type="match status" value="1"/>
</dbReference>
<keyword evidence="6 8" id="KW-0503">Monooxygenase</keyword>
<dbReference type="PRINTS" id="PR00385">
    <property type="entry name" value="P450"/>
</dbReference>
<evidence type="ECO:0000256" key="1">
    <source>
        <dbReference type="ARBA" id="ARBA00010617"/>
    </source>
</evidence>
<dbReference type="GO" id="GO:0016705">
    <property type="term" value="F:oxidoreductase activity, acting on paired donors, with incorporation or reduction of molecular oxygen"/>
    <property type="evidence" value="ECO:0007669"/>
    <property type="project" value="InterPro"/>
</dbReference>
<evidence type="ECO:0000256" key="7">
    <source>
        <dbReference type="PIRSR" id="PIRSR602401-1"/>
    </source>
</evidence>
<evidence type="ECO:0000256" key="5">
    <source>
        <dbReference type="ARBA" id="ARBA00023004"/>
    </source>
</evidence>
<sequence>MVGMSATLIRPPVPPAPAAPLSTRGFLRAVRTNALQMFPQAAYRQDSITRKFGGRSTVLVNTPDAIHHVLVGNPGNFRRSPASIRILRPIVGEGLLLSEGEAWKLQRRTIAPALGPRVMPMLARHVVAATERAIARLDAQLGQPMDLLATMQRLALDIAGRSMFSMEVDQYGAALRRMLTEFGESYARPHLLDMLLPPSIPTWRDLARRRFQRRWMRLIETIMAARLAMPPPETPRDLFDLLRAARDPDTGVGFSPAQLRDQVATLLVAGHETTAVTLFWATILLAEAPEEQQLIAREAAAVAIEPETAHGILPDLVRTRAVVNETLRLFPAAFTLVRETITHDRIGDIELPAGTLVMIAPWVLHRHYALWPEPEAFDPARFMPDHKPPERFAFMPFGAGPRICVGAQFAMTEAVLVLASLIGRYRVSRTDTRPVLPLAIVTTQPDHPALVRLSRRE</sequence>
<dbReference type="EMBL" id="NHRY01000260">
    <property type="protein sequence ID" value="PPQ27369.1"/>
    <property type="molecule type" value="Genomic_DNA"/>
</dbReference>
<organism evidence="9 10">
    <name type="scientific">Rhodopila globiformis</name>
    <name type="common">Rhodopseudomonas globiformis</name>
    <dbReference type="NCBI Taxonomy" id="1071"/>
    <lineage>
        <taxon>Bacteria</taxon>
        <taxon>Pseudomonadati</taxon>
        <taxon>Pseudomonadota</taxon>
        <taxon>Alphaproteobacteria</taxon>
        <taxon>Acetobacterales</taxon>
        <taxon>Acetobacteraceae</taxon>
        <taxon>Rhodopila</taxon>
    </lineage>
</organism>
<keyword evidence="5 7" id="KW-0408">Iron</keyword>
<name>A0A2S6MYE4_RHOGL</name>
<dbReference type="GO" id="GO:0005506">
    <property type="term" value="F:iron ion binding"/>
    <property type="evidence" value="ECO:0007669"/>
    <property type="project" value="InterPro"/>
</dbReference>
<evidence type="ECO:0000256" key="8">
    <source>
        <dbReference type="RuleBase" id="RU000461"/>
    </source>
</evidence>
<comment type="cofactor">
    <cofactor evidence="7">
        <name>heme</name>
        <dbReference type="ChEBI" id="CHEBI:30413"/>
    </cofactor>
</comment>